<reference evidence="4" key="1">
    <citation type="submission" date="2020-06" db="EMBL/GenBank/DDBJ databases">
        <title>A chromosome-scale genome assembly of Talaromyces rugulosus W13939.</title>
        <authorList>
            <person name="Wang B."/>
            <person name="Guo L."/>
            <person name="Ye K."/>
            <person name="Wang L."/>
        </authorList>
    </citation>
    <scope>NUCLEOTIDE SEQUENCE [LARGE SCALE GENOMIC DNA]</scope>
    <source>
        <strain evidence="4">W13939</strain>
    </source>
</reference>
<gene>
    <name evidence="3" type="ORF">TRUGW13939_07277</name>
</gene>
<dbReference type="Proteomes" id="UP000509510">
    <property type="component" value="Chromosome IV"/>
</dbReference>
<evidence type="ECO:0000256" key="1">
    <source>
        <dbReference type="SAM" id="Coils"/>
    </source>
</evidence>
<accession>A0A7H8R1A3</accession>
<name>A0A7H8R1A3_TALRU</name>
<feature type="region of interest" description="Disordered" evidence="2">
    <location>
        <begin position="260"/>
        <end position="281"/>
    </location>
</feature>
<dbReference type="OrthoDB" id="4224343at2759"/>
<evidence type="ECO:0000256" key="2">
    <source>
        <dbReference type="SAM" id="MobiDB-lite"/>
    </source>
</evidence>
<keyword evidence="4" id="KW-1185">Reference proteome</keyword>
<feature type="coiled-coil region" evidence="1">
    <location>
        <begin position="392"/>
        <end position="419"/>
    </location>
</feature>
<dbReference type="AlphaFoldDB" id="A0A7H8R1A3"/>
<evidence type="ECO:0000313" key="4">
    <source>
        <dbReference type="Proteomes" id="UP000509510"/>
    </source>
</evidence>
<dbReference type="EMBL" id="CP055901">
    <property type="protein sequence ID" value="QKX60134.1"/>
    <property type="molecule type" value="Genomic_DNA"/>
</dbReference>
<proteinExistence type="predicted"/>
<keyword evidence="1" id="KW-0175">Coiled coil</keyword>
<dbReference type="KEGG" id="trg:TRUGW13939_07277"/>
<evidence type="ECO:0000313" key="3">
    <source>
        <dbReference type="EMBL" id="QKX60134.1"/>
    </source>
</evidence>
<organism evidence="3 4">
    <name type="scientific">Talaromyces rugulosus</name>
    <name type="common">Penicillium rugulosum</name>
    <dbReference type="NCBI Taxonomy" id="121627"/>
    <lineage>
        <taxon>Eukaryota</taxon>
        <taxon>Fungi</taxon>
        <taxon>Dikarya</taxon>
        <taxon>Ascomycota</taxon>
        <taxon>Pezizomycotina</taxon>
        <taxon>Eurotiomycetes</taxon>
        <taxon>Eurotiomycetidae</taxon>
        <taxon>Eurotiales</taxon>
        <taxon>Trichocomaceae</taxon>
        <taxon>Talaromyces</taxon>
        <taxon>Talaromyces sect. Islandici</taxon>
    </lineage>
</organism>
<dbReference type="GeneID" id="55994770"/>
<sequence>MAIASEENSAIKVTDVDMRWPYRAGYPRLCAQPVGTRFLPEGNPILASLNLLELRAQVKEVLDEHSIALRSFTWDNIAHPIQLAYRAYDHELDTPSPTQIRLIVRCIYEKEASNSVTWVLAIPKIYKVIKTLASQVTGMELFDHEYMKSCQLCELPATDKSLVPEWEKEGGYREKVLEIFDGYPRMFQVMMPIGLRAVGPRASDHEIVLFLSAINAEDDRWAKIQDKLQSILPENIGIEIRQSVGPLLYNDFFRPFLPGDATELNRPPKPGNKISPQTETERQNLLNGTPTAEADFLPGGRLGGYVTTQNEETKIQTTYGLTSGHVVLPTSDREVTYKKQHYQNGHPIAIQSPSGKTRQKYAYRPTEHIAHLESNNLRVQEVYEATKDPGTAQKCERLLRKTQLELDAARNNLRTAQQQNPCIRSVAAATLSCRKYVLSPVQNKLMMDVALVDVGSAVPESRNEWDVGTDRAMCDTWDVDGLGNGIDFVAKLGETGLKHQGVVNPFKADIMFDSFDGNDGNLVSAWTVSPVWESNHRTETFATPGDSGTFIVSLYDWGRPLPLEKLLAEVPPSLLACCLVAVYRLGWASLFPLTLSRTKSRT</sequence>
<protein>
    <submittedName>
        <fullName evidence="3">Uncharacterized protein</fullName>
    </submittedName>
</protein>
<dbReference type="RefSeq" id="XP_035346311.1">
    <property type="nucleotide sequence ID" value="XM_035490418.1"/>
</dbReference>